<gene>
    <name evidence="2" type="ORF">HGB38_04695</name>
</gene>
<dbReference type="AlphaFoldDB" id="A0A7X6L0Q5"/>
<dbReference type="Proteomes" id="UP000540698">
    <property type="component" value="Unassembled WGS sequence"/>
</dbReference>
<keyword evidence="3" id="KW-1185">Reference proteome</keyword>
<evidence type="ECO:0000313" key="3">
    <source>
        <dbReference type="Proteomes" id="UP000540698"/>
    </source>
</evidence>
<feature type="region of interest" description="Disordered" evidence="1">
    <location>
        <begin position="1"/>
        <end position="21"/>
    </location>
</feature>
<organism evidence="2 3">
    <name type="scientific">Nocardia gamkensis</name>
    <dbReference type="NCBI Taxonomy" id="352869"/>
    <lineage>
        <taxon>Bacteria</taxon>
        <taxon>Bacillati</taxon>
        <taxon>Actinomycetota</taxon>
        <taxon>Actinomycetes</taxon>
        <taxon>Mycobacteriales</taxon>
        <taxon>Nocardiaceae</taxon>
        <taxon>Nocardia</taxon>
    </lineage>
</organism>
<dbReference type="EMBL" id="JAAXOS010000002">
    <property type="protein sequence ID" value="NKY25534.1"/>
    <property type="molecule type" value="Genomic_DNA"/>
</dbReference>
<evidence type="ECO:0008006" key="4">
    <source>
        <dbReference type="Google" id="ProtNLM"/>
    </source>
</evidence>
<protein>
    <recommendedName>
        <fullName evidence="4">Immunity protein 30 domain-containing protein</fullName>
    </recommendedName>
</protein>
<proteinExistence type="predicted"/>
<name>A0A7X6L0Q5_9NOCA</name>
<reference evidence="2 3" key="1">
    <citation type="submission" date="2020-04" db="EMBL/GenBank/DDBJ databases">
        <title>MicrobeNet Type strains.</title>
        <authorList>
            <person name="Nicholson A.C."/>
        </authorList>
    </citation>
    <scope>NUCLEOTIDE SEQUENCE [LARGE SCALE GENOMIC DNA]</scope>
    <source>
        <strain evidence="2 3">DSM 44956</strain>
    </source>
</reference>
<sequence length="149" mass="17268">MERISSSTPDPFESSSLSPPNEQFKRAIDFISDVVASNSDTEDIEQRTDDYLEALAEENPKVHAEVLFELATSDDERLNKIAGENVGDLYDADPELGRALWELMVTTDKTYRWAGEMVQVYIYDREPRTLREQEDFAAIDRLFLEWLRR</sequence>
<feature type="compositionally biased region" description="Low complexity" evidence="1">
    <location>
        <begin position="1"/>
        <end position="18"/>
    </location>
</feature>
<dbReference type="RefSeq" id="WP_168434059.1">
    <property type="nucleotide sequence ID" value="NZ_JAAXOS010000002.1"/>
</dbReference>
<evidence type="ECO:0000256" key="1">
    <source>
        <dbReference type="SAM" id="MobiDB-lite"/>
    </source>
</evidence>
<accession>A0A7X6L0Q5</accession>
<comment type="caution">
    <text evidence="2">The sequence shown here is derived from an EMBL/GenBank/DDBJ whole genome shotgun (WGS) entry which is preliminary data.</text>
</comment>
<evidence type="ECO:0000313" key="2">
    <source>
        <dbReference type="EMBL" id="NKY25534.1"/>
    </source>
</evidence>